<accession>A0A0K0EZS8</accession>
<feature type="domain" description="C2H2-type" evidence="1">
    <location>
        <begin position="3"/>
        <end position="25"/>
    </location>
</feature>
<reference evidence="2" key="1">
    <citation type="submission" date="2014-07" db="EMBL/GenBank/DDBJ databases">
        <authorList>
            <person name="Martin A.A"/>
            <person name="De Silva N."/>
        </authorList>
    </citation>
    <scope>NUCLEOTIDE SEQUENCE</scope>
</reference>
<evidence type="ECO:0000313" key="3">
    <source>
        <dbReference type="WBParaSite" id="SVE_0203800.1"/>
    </source>
</evidence>
<dbReference type="PROSITE" id="PS00028">
    <property type="entry name" value="ZINC_FINGER_C2H2_1"/>
    <property type="match status" value="2"/>
</dbReference>
<dbReference type="SMART" id="SM00355">
    <property type="entry name" value="ZnF_C2H2"/>
    <property type="match status" value="3"/>
</dbReference>
<reference evidence="3" key="2">
    <citation type="submission" date="2015-08" db="UniProtKB">
        <authorList>
            <consortium name="WormBaseParasite"/>
        </authorList>
    </citation>
    <scope>IDENTIFICATION</scope>
</reference>
<sequence>MPCLECESQFSKYDDLEYHQECLQHFDFQKKTNLGIRKLITSLAELSLKIEGSSDMDNVEFSVTGKIEKSKTLASESPTSNDSKENTIDIGKADDELNIQIKKLKLSLQLSLKKVMEETMSNRSNNSFYCFICNEIITSKERRYNHFEKHIDYNHLKCLGCNSKFKSYGDLECHHEFSKHLDFQRITNSSIRKLITSWMELPLKIQGSSDMDNVQFSVTFKTQKSKGSDSESTISNESNDESFNIDNSEDGFSISNVKPKIIKSITIKKCNYSNIKNSNDSWKFSSLNITLNGGKNFYKLIKMKQPEYLCMRTLGIKRFRMNKKIISKCRCCGGIFGSGRNKICMY</sequence>
<keyword evidence="2" id="KW-1185">Reference proteome</keyword>
<dbReference type="AlphaFoldDB" id="A0A0K0EZS8"/>
<evidence type="ECO:0000259" key="1">
    <source>
        <dbReference type="PROSITE" id="PS00028"/>
    </source>
</evidence>
<proteinExistence type="predicted"/>
<protein>
    <submittedName>
        <fullName evidence="3">C2H2-type domain-containing protein</fullName>
    </submittedName>
</protein>
<organism evidence="2 3">
    <name type="scientific">Strongyloides venezuelensis</name>
    <name type="common">Threadworm</name>
    <dbReference type="NCBI Taxonomy" id="75913"/>
    <lineage>
        <taxon>Eukaryota</taxon>
        <taxon>Metazoa</taxon>
        <taxon>Ecdysozoa</taxon>
        <taxon>Nematoda</taxon>
        <taxon>Chromadorea</taxon>
        <taxon>Rhabditida</taxon>
        <taxon>Tylenchina</taxon>
        <taxon>Panagrolaimomorpha</taxon>
        <taxon>Strongyloidoidea</taxon>
        <taxon>Strongyloididae</taxon>
        <taxon>Strongyloides</taxon>
    </lineage>
</organism>
<dbReference type="WBParaSite" id="SVE_0203800.1">
    <property type="protein sequence ID" value="SVE_0203800.1"/>
    <property type="gene ID" value="SVE_0203800"/>
</dbReference>
<feature type="domain" description="C2H2-type" evidence="1">
    <location>
        <begin position="158"/>
        <end position="180"/>
    </location>
</feature>
<dbReference type="InterPro" id="IPR013087">
    <property type="entry name" value="Znf_C2H2_type"/>
</dbReference>
<evidence type="ECO:0000313" key="2">
    <source>
        <dbReference type="Proteomes" id="UP000035680"/>
    </source>
</evidence>
<name>A0A0K0EZS8_STRVS</name>
<dbReference type="Proteomes" id="UP000035680">
    <property type="component" value="Unassembled WGS sequence"/>
</dbReference>